<name>A0A8S5UH51_9CAUD</name>
<dbReference type="EMBL" id="BK016086">
    <property type="protein sequence ID" value="DAF93702.1"/>
    <property type="molecule type" value="Genomic_DNA"/>
</dbReference>
<accession>A0A8S5UH51</accession>
<evidence type="ECO:0000313" key="1">
    <source>
        <dbReference type="EMBL" id="DAF93702.1"/>
    </source>
</evidence>
<protein>
    <recommendedName>
        <fullName evidence="2">DNA binding protein</fullName>
    </recommendedName>
</protein>
<evidence type="ECO:0008006" key="2">
    <source>
        <dbReference type="Google" id="ProtNLM"/>
    </source>
</evidence>
<sequence>MPKTTYVAGVGINDAPYRVLETEVDNGKHVIVARCPFYGVWASMINRCYRDSAHKHRPNYKGCSVANDWLTFSKFRKWMEKQDWQGKALDKDILVPGNRFYGPETCVFVDQMTNSFFAHNTTEKVDRGTFKRGDCNGRPYMAYCGNPITKKSDRLGCYATMEEAAEVRRAHKHKIAMQLAEMQTDERVANALKTRFV</sequence>
<proteinExistence type="predicted"/>
<organism evidence="1">
    <name type="scientific">Myoviridae sp. ctshb19</name>
    <dbReference type="NCBI Taxonomy" id="2825194"/>
    <lineage>
        <taxon>Viruses</taxon>
        <taxon>Duplodnaviria</taxon>
        <taxon>Heunggongvirae</taxon>
        <taxon>Uroviricota</taxon>
        <taxon>Caudoviricetes</taxon>
    </lineage>
</organism>
<reference evidence="1" key="1">
    <citation type="journal article" date="2021" name="Proc. Natl. Acad. Sci. U.S.A.">
        <title>A Catalog of Tens of Thousands of Viruses from Human Metagenomes Reveals Hidden Associations with Chronic Diseases.</title>
        <authorList>
            <person name="Tisza M.J."/>
            <person name="Buck C.B."/>
        </authorList>
    </citation>
    <scope>NUCLEOTIDE SEQUENCE</scope>
    <source>
        <strain evidence="1">Ctshb19</strain>
    </source>
</reference>